<dbReference type="SUPFAM" id="SSF140931">
    <property type="entry name" value="Fic-like"/>
    <property type="match status" value="1"/>
</dbReference>
<protein>
    <recommendedName>
        <fullName evidence="3">Fic family protein</fullName>
    </recommendedName>
</protein>
<proteinExistence type="predicted"/>
<dbReference type="EMBL" id="PFHV01000095">
    <property type="protein sequence ID" value="PIX02844.1"/>
    <property type="molecule type" value="Genomic_DNA"/>
</dbReference>
<reference evidence="2" key="1">
    <citation type="submission" date="2017-09" db="EMBL/GenBank/DDBJ databases">
        <title>Depth-based differentiation of microbial function through sediment-hosted aquifers and enrichment of novel symbionts in the deep terrestrial subsurface.</title>
        <authorList>
            <person name="Probst A.J."/>
            <person name="Ladd B."/>
            <person name="Jarett J.K."/>
            <person name="Geller-Mcgrath D.E."/>
            <person name="Sieber C.M.K."/>
            <person name="Emerson J.B."/>
            <person name="Anantharaman K."/>
            <person name="Thomas B.C."/>
            <person name="Malmstrom R."/>
            <person name="Stieglmeier M."/>
            <person name="Klingl A."/>
            <person name="Woyke T."/>
            <person name="Ryan C.M."/>
            <person name="Banfield J.F."/>
        </authorList>
    </citation>
    <scope>NUCLEOTIDE SEQUENCE [LARGE SCALE GENOMIC DNA]</scope>
</reference>
<sequence length="209" mass="24141">MVYQINIIKNNKLDQQLEQVPAEIWLKITKIDELKGRWIAGAQPSPQVLGCLKRSVLITSTGASTRIEGAKLTDEDVEKLMCGIDIQKFTNRDKQEVKGYFELLENVFDSWKSIQFGESSIKHFHKELLKYAKKDEDHRGDYKKRENNVQMINAAGESVGVLFDTTPAYLSPKQTQELVEWTREALAEKKYHPLLIIMRICLKYPKKNL</sequence>
<evidence type="ECO:0000313" key="1">
    <source>
        <dbReference type="EMBL" id="PIX02844.1"/>
    </source>
</evidence>
<evidence type="ECO:0008006" key="3">
    <source>
        <dbReference type="Google" id="ProtNLM"/>
    </source>
</evidence>
<gene>
    <name evidence="1" type="ORF">COZ78_03565</name>
</gene>
<dbReference type="InterPro" id="IPR036597">
    <property type="entry name" value="Fido-like_dom_sf"/>
</dbReference>
<dbReference type="AlphaFoldDB" id="A0A2M7IXK7"/>
<organism evidence="1 2">
    <name type="scientific">bacterium (Candidatus Gribaldobacteria) CG_4_8_14_3_um_filter_42_11</name>
    <dbReference type="NCBI Taxonomy" id="2014267"/>
    <lineage>
        <taxon>Bacteria</taxon>
        <taxon>Candidatus Gribaldobacteria</taxon>
    </lineage>
</organism>
<dbReference type="Proteomes" id="UP000230505">
    <property type="component" value="Unassembled WGS sequence"/>
</dbReference>
<evidence type="ECO:0000313" key="2">
    <source>
        <dbReference type="Proteomes" id="UP000230505"/>
    </source>
</evidence>
<comment type="caution">
    <text evidence="1">The sequence shown here is derived from an EMBL/GenBank/DDBJ whole genome shotgun (WGS) entry which is preliminary data.</text>
</comment>
<accession>A0A2M7IXK7</accession>
<dbReference type="Gene3D" id="1.10.3290.10">
    <property type="entry name" value="Fido-like domain"/>
    <property type="match status" value="1"/>
</dbReference>
<name>A0A2M7IXK7_9BACT</name>